<dbReference type="SUPFAM" id="SSF53738">
    <property type="entry name" value="Phosphoglucomutase, first 3 domains"/>
    <property type="match status" value="3"/>
</dbReference>
<accession>A0A2H0UJS2</accession>
<dbReference type="Pfam" id="PF00408">
    <property type="entry name" value="PGM_PMM_IV"/>
    <property type="match status" value="1"/>
</dbReference>
<dbReference type="CDD" id="cd03089">
    <property type="entry name" value="PMM_PGM"/>
    <property type="match status" value="1"/>
</dbReference>
<dbReference type="InterPro" id="IPR005841">
    <property type="entry name" value="Alpha-D-phosphohexomutase_SF"/>
</dbReference>
<dbReference type="InterPro" id="IPR036900">
    <property type="entry name" value="A-D-PHexomutase_C_sf"/>
</dbReference>
<dbReference type="GO" id="GO:0005975">
    <property type="term" value="P:carbohydrate metabolic process"/>
    <property type="evidence" value="ECO:0007669"/>
    <property type="project" value="InterPro"/>
</dbReference>
<keyword evidence="4 7" id="KW-0479">Metal-binding</keyword>
<dbReference type="Gene3D" id="3.40.120.10">
    <property type="entry name" value="Alpha-D-Glucose-1,6-Bisphosphate, subunit A, domain 3"/>
    <property type="match status" value="3"/>
</dbReference>
<evidence type="ECO:0000256" key="4">
    <source>
        <dbReference type="ARBA" id="ARBA00022723"/>
    </source>
</evidence>
<dbReference type="InterPro" id="IPR016055">
    <property type="entry name" value="A-D-PHexomutase_a/b/a-I/II/III"/>
</dbReference>
<keyword evidence="3" id="KW-0597">Phosphoprotein</keyword>
<comment type="cofactor">
    <cofactor evidence="1">
        <name>Mg(2+)</name>
        <dbReference type="ChEBI" id="CHEBI:18420"/>
    </cofactor>
</comment>
<dbReference type="AlphaFoldDB" id="A0A2H0UJS2"/>
<evidence type="ECO:0000259" key="10">
    <source>
        <dbReference type="Pfam" id="PF02879"/>
    </source>
</evidence>
<organism evidence="12 13">
    <name type="scientific">Candidatus Harrisonbacteria bacterium CG10_big_fil_rev_8_21_14_0_10_49_15</name>
    <dbReference type="NCBI Taxonomy" id="1974587"/>
    <lineage>
        <taxon>Bacteria</taxon>
        <taxon>Candidatus Harrisoniibacteriota</taxon>
    </lineage>
</organism>
<dbReference type="SUPFAM" id="SSF55957">
    <property type="entry name" value="Phosphoglucomutase, C-terminal domain"/>
    <property type="match status" value="1"/>
</dbReference>
<dbReference type="Gene3D" id="3.30.310.50">
    <property type="entry name" value="Alpha-D-phosphohexomutase, C-terminal domain"/>
    <property type="match status" value="1"/>
</dbReference>
<feature type="domain" description="Alpha-D-phosphohexomutase alpha/beta/alpha" evidence="11">
    <location>
        <begin position="277"/>
        <end position="368"/>
    </location>
</feature>
<dbReference type="PANTHER" id="PTHR43771">
    <property type="entry name" value="PHOSPHOMANNOMUTASE"/>
    <property type="match status" value="1"/>
</dbReference>
<evidence type="ECO:0000256" key="2">
    <source>
        <dbReference type="ARBA" id="ARBA00010231"/>
    </source>
</evidence>
<dbReference type="InterPro" id="IPR005846">
    <property type="entry name" value="A-D-PHexomutase_a/b/a-III"/>
</dbReference>
<sequence>MSINPEIFKAYDIRGSYPKQINEETAFLVGVALAKRLKGTIIVGHDVRVSSPRLYEALFHGLLHVQNTSRKQLNFIPVGLISTPMLYFLTTHFKASGGVVITASHNPKEDNGIKMVAKSNQVIPPADILADIQKLKPIPASDRFSGPLPTIDTKPLYRAYAQYLASYLSLARPLTVVFDCSNGAVSAVLPQFLKALPKTSRLKTILINAEPDGDFPAHGPNPLLPGSMDELKKTVKEYHADLGIIFDGDGDRILFVDNAGNELPSGATLTLLARNTKGKLIIDVRSKGFLVQEYASAAKREIIDSEVGHRFIKEKMKSHRAEFGGEASGHYYFKEFFGVDGDLFPAIMMLNSVSRLEQGAHQWLKSLPQYHHSGELNFKLKDAKAQRAVLKRVEQSYKKTATKLMKLDGVRLEFPNWWANVRTSNTEPLVRLNVEADSDKLLKEKVKELTKLIKG</sequence>
<dbReference type="EMBL" id="PFBD01000028">
    <property type="protein sequence ID" value="PIR86658.1"/>
    <property type="molecule type" value="Genomic_DNA"/>
</dbReference>
<comment type="similarity">
    <text evidence="2 7">Belongs to the phosphohexose mutase family.</text>
</comment>
<keyword evidence="5 7" id="KW-0460">Magnesium</keyword>
<evidence type="ECO:0000256" key="1">
    <source>
        <dbReference type="ARBA" id="ARBA00001946"/>
    </source>
</evidence>
<proteinExistence type="inferred from homology"/>
<evidence type="ECO:0000256" key="6">
    <source>
        <dbReference type="ARBA" id="ARBA00023235"/>
    </source>
</evidence>
<dbReference type="Pfam" id="PF02878">
    <property type="entry name" value="PGM_PMM_I"/>
    <property type="match status" value="1"/>
</dbReference>
<dbReference type="PRINTS" id="PR00509">
    <property type="entry name" value="PGMPMM"/>
</dbReference>
<name>A0A2H0UJS2_9BACT</name>
<feature type="domain" description="Alpha-D-phosphohexomutase alpha/beta/alpha" evidence="10">
    <location>
        <begin position="160"/>
        <end position="260"/>
    </location>
</feature>
<keyword evidence="6" id="KW-0413">Isomerase</keyword>
<evidence type="ECO:0000256" key="3">
    <source>
        <dbReference type="ARBA" id="ARBA00022553"/>
    </source>
</evidence>
<dbReference type="Pfam" id="PF02880">
    <property type="entry name" value="PGM_PMM_III"/>
    <property type="match status" value="1"/>
</dbReference>
<evidence type="ECO:0000256" key="5">
    <source>
        <dbReference type="ARBA" id="ARBA00022842"/>
    </source>
</evidence>
<evidence type="ECO:0008006" key="14">
    <source>
        <dbReference type="Google" id="ProtNLM"/>
    </source>
</evidence>
<dbReference type="PANTHER" id="PTHR43771:SF1">
    <property type="entry name" value="PHOSPHOMANNOMUTASE"/>
    <property type="match status" value="1"/>
</dbReference>
<comment type="caution">
    <text evidence="12">The sequence shown here is derived from an EMBL/GenBank/DDBJ whole genome shotgun (WGS) entry which is preliminary data.</text>
</comment>
<dbReference type="InterPro" id="IPR005844">
    <property type="entry name" value="A-D-PHexomutase_a/b/a-I"/>
</dbReference>
<dbReference type="GO" id="GO:0016868">
    <property type="term" value="F:intramolecular phosphotransferase activity"/>
    <property type="evidence" value="ECO:0007669"/>
    <property type="project" value="InterPro"/>
</dbReference>
<evidence type="ECO:0000259" key="9">
    <source>
        <dbReference type="Pfam" id="PF02878"/>
    </source>
</evidence>
<dbReference type="GO" id="GO:0000287">
    <property type="term" value="F:magnesium ion binding"/>
    <property type="evidence" value="ECO:0007669"/>
    <property type="project" value="InterPro"/>
</dbReference>
<evidence type="ECO:0000259" key="11">
    <source>
        <dbReference type="Pfam" id="PF02880"/>
    </source>
</evidence>
<evidence type="ECO:0000256" key="7">
    <source>
        <dbReference type="RuleBase" id="RU004326"/>
    </source>
</evidence>
<evidence type="ECO:0000313" key="13">
    <source>
        <dbReference type="Proteomes" id="UP000229526"/>
    </source>
</evidence>
<dbReference type="Proteomes" id="UP000229526">
    <property type="component" value="Unassembled WGS sequence"/>
</dbReference>
<dbReference type="PROSITE" id="PS00710">
    <property type="entry name" value="PGM_PMM"/>
    <property type="match status" value="1"/>
</dbReference>
<dbReference type="Pfam" id="PF02879">
    <property type="entry name" value="PGM_PMM_II"/>
    <property type="match status" value="1"/>
</dbReference>
<dbReference type="InterPro" id="IPR005845">
    <property type="entry name" value="A-D-PHexomutase_a/b/a-II"/>
</dbReference>
<dbReference type="InterPro" id="IPR005843">
    <property type="entry name" value="A-D-PHexomutase_C"/>
</dbReference>
<feature type="domain" description="Alpha-D-phosphohexomutase alpha/beta/alpha" evidence="9">
    <location>
        <begin position="6"/>
        <end position="127"/>
    </location>
</feature>
<gene>
    <name evidence="12" type="ORF">COU11_04065</name>
</gene>
<protein>
    <recommendedName>
        <fullName evidence="14">Phosphomannomutase/phosphoglucomutase</fullName>
    </recommendedName>
</protein>
<feature type="domain" description="Alpha-D-phosphohexomutase C-terminal" evidence="8">
    <location>
        <begin position="375"/>
        <end position="449"/>
    </location>
</feature>
<reference evidence="13" key="1">
    <citation type="submission" date="2017-09" db="EMBL/GenBank/DDBJ databases">
        <title>Depth-based differentiation of microbial function through sediment-hosted aquifers and enrichment of novel symbionts in the deep terrestrial subsurface.</title>
        <authorList>
            <person name="Probst A.J."/>
            <person name="Ladd B."/>
            <person name="Jarett J.K."/>
            <person name="Geller-Mcgrath D.E."/>
            <person name="Sieber C.M.K."/>
            <person name="Emerson J.B."/>
            <person name="Anantharaman K."/>
            <person name="Thomas B.C."/>
            <person name="Malmstrom R."/>
            <person name="Stieglmeier M."/>
            <person name="Klingl A."/>
            <person name="Woyke T."/>
            <person name="Ryan C.M."/>
            <person name="Banfield J.F."/>
        </authorList>
    </citation>
    <scope>NUCLEOTIDE SEQUENCE [LARGE SCALE GENOMIC DNA]</scope>
</reference>
<evidence type="ECO:0000259" key="8">
    <source>
        <dbReference type="Pfam" id="PF00408"/>
    </source>
</evidence>
<evidence type="ECO:0000313" key="12">
    <source>
        <dbReference type="EMBL" id="PIR86658.1"/>
    </source>
</evidence>
<dbReference type="InterPro" id="IPR016066">
    <property type="entry name" value="A-D-PHexomutase_CS"/>
</dbReference>